<keyword evidence="1" id="KW-1133">Transmembrane helix</keyword>
<dbReference type="RefSeq" id="WP_206984700.1">
    <property type="nucleotide sequence ID" value="NZ_JAFLQZ010000007.1"/>
</dbReference>
<comment type="caution">
    <text evidence="2">The sequence shown here is derived from an EMBL/GenBank/DDBJ whole genome shotgun (WGS) entry which is preliminary data.</text>
</comment>
<keyword evidence="1" id="KW-0472">Membrane</keyword>
<feature type="transmembrane region" description="Helical" evidence="1">
    <location>
        <begin position="7"/>
        <end position="24"/>
    </location>
</feature>
<evidence type="ECO:0000256" key="1">
    <source>
        <dbReference type="SAM" id="Phobius"/>
    </source>
</evidence>
<sequence length="605" mass="68854">MNSPSRLAGWCCTVLLLAWSWWYYPPVETWRTPSSPVINWDASGYYLYLPAALIHHDLRELNFREQMLKDYAPTPTLYQAYRDSSSGNFVMKYPVGLALQELPFFLVAHQLAQPLGFPADGFSAPYQLAVKLGSLLLCVASFWLMRRALLPRFGEWPTALTLLILLLGTNYLTYSAAGHAGMVHCWLLFWYAALLLLTPAFYARPTMLRAAGLGAIVGLMTLTRPTEILAGLIPVLWGLAPNRVVLRERLTFWQRHWQLLLVALLAGAALLSVQLFYWHYATGRWVVYSYQEQGFDWLKPHLFDGIFSFRTGWLIYSPLLLTALVGFGPLRRQQPVAFWSMLVYTVLFTYVTFAWSEWAYGGGLGARAMIQSYAVLAWPLAAALRWLLVRPRWAVAYGIVAVVGCAYGYWLNQMAVPGGNGGLVAAGEMTKAYLWRTVFRYEVPSETYLLLDSNAEFTGTARNSRTLWQQDFEQPAPGVCGTPALQGNCSLKLDAEHPRSAEWVIPVKRGEFEWIRAYAAARADQKEWDVNRMTQYVVRFRRGDEILKTRTVHLQRALEGGWPRELHFDMRPPKADFDNVLVTFLYYGTTTNLLLDNARLEAFDE</sequence>
<feature type="transmembrane region" description="Helical" evidence="1">
    <location>
        <begin position="337"/>
        <end position="356"/>
    </location>
</feature>
<evidence type="ECO:0000313" key="2">
    <source>
        <dbReference type="EMBL" id="MBO0358770.1"/>
    </source>
</evidence>
<reference evidence="2" key="1">
    <citation type="submission" date="2021-03" db="EMBL/GenBank/DDBJ databases">
        <authorList>
            <person name="Kim M.K."/>
        </authorList>
    </citation>
    <scope>NUCLEOTIDE SEQUENCE</scope>
    <source>
        <strain evidence="2">BT186</strain>
    </source>
</reference>
<dbReference type="EMBL" id="JAFLQZ010000007">
    <property type="protein sequence ID" value="MBO0358770.1"/>
    <property type="molecule type" value="Genomic_DNA"/>
</dbReference>
<evidence type="ECO:0000313" key="3">
    <source>
        <dbReference type="Proteomes" id="UP000664144"/>
    </source>
</evidence>
<protein>
    <recommendedName>
        <fullName evidence="4">Glycosyltransferase RgtA/B/C/D-like domain-containing protein</fullName>
    </recommendedName>
</protein>
<feature type="transmembrane region" description="Helical" evidence="1">
    <location>
        <begin position="156"/>
        <end position="174"/>
    </location>
</feature>
<organism evidence="2 3">
    <name type="scientific">Hymenobacter telluris</name>
    <dbReference type="NCBI Taxonomy" id="2816474"/>
    <lineage>
        <taxon>Bacteria</taxon>
        <taxon>Pseudomonadati</taxon>
        <taxon>Bacteroidota</taxon>
        <taxon>Cytophagia</taxon>
        <taxon>Cytophagales</taxon>
        <taxon>Hymenobacteraceae</taxon>
        <taxon>Hymenobacter</taxon>
    </lineage>
</organism>
<feature type="transmembrane region" description="Helical" evidence="1">
    <location>
        <begin position="228"/>
        <end position="246"/>
    </location>
</feature>
<dbReference type="Proteomes" id="UP000664144">
    <property type="component" value="Unassembled WGS sequence"/>
</dbReference>
<name>A0A939EWG1_9BACT</name>
<feature type="transmembrane region" description="Helical" evidence="1">
    <location>
        <begin position="313"/>
        <end position="330"/>
    </location>
</feature>
<feature type="transmembrane region" description="Helical" evidence="1">
    <location>
        <begin position="258"/>
        <end position="280"/>
    </location>
</feature>
<keyword evidence="3" id="KW-1185">Reference proteome</keyword>
<keyword evidence="1" id="KW-0812">Transmembrane</keyword>
<accession>A0A939EWG1</accession>
<feature type="transmembrane region" description="Helical" evidence="1">
    <location>
        <begin position="180"/>
        <end position="199"/>
    </location>
</feature>
<proteinExistence type="predicted"/>
<dbReference type="AlphaFoldDB" id="A0A939EWG1"/>
<feature type="transmembrane region" description="Helical" evidence="1">
    <location>
        <begin position="394"/>
        <end position="411"/>
    </location>
</feature>
<gene>
    <name evidence="2" type="ORF">J0X19_12495</name>
</gene>
<evidence type="ECO:0008006" key="4">
    <source>
        <dbReference type="Google" id="ProtNLM"/>
    </source>
</evidence>
<feature type="transmembrane region" description="Helical" evidence="1">
    <location>
        <begin position="368"/>
        <end position="387"/>
    </location>
</feature>